<feature type="transmembrane region" description="Helical" evidence="7">
    <location>
        <begin position="136"/>
        <end position="159"/>
    </location>
</feature>
<feature type="transmembrane region" description="Helical" evidence="7">
    <location>
        <begin position="206"/>
        <end position="226"/>
    </location>
</feature>
<dbReference type="Proteomes" id="UP001054837">
    <property type="component" value="Unassembled WGS sequence"/>
</dbReference>
<dbReference type="PANTHER" id="PTHR11662:SF399">
    <property type="entry name" value="FI19708P1-RELATED"/>
    <property type="match status" value="1"/>
</dbReference>
<feature type="transmembrane region" description="Helical" evidence="7">
    <location>
        <begin position="352"/>
        <end position="371"/>
    </location>
</feature>
<dbReference type="InterPro" id="IPR020846">
    <property type="entry name" value="MFS_dom"/>
</dbReference>
<dbReference type="Pfam" id="PF07690">
    <property type="entry name" value="MFS_1"/>
    <property type="match status" value="1"/>
</dbReference>
<keyword evidence="4" id="KW-0769">Symport</keyword>
<dbReference type="FunFam" id="1.20.1250.20:FF:000423">
    <property type="entry name" value="Putative inorganic phosphate cotransporter-like Protein"/>
    <property type="match status" value="1"/>
</dbReference>
<name>A0AAV4RDM2_9ARAC</name>
<keyword evidence="10" id="KW-1185">Reference proteome</keyword>
<dbReference type="InterPro" id="IPR036259">
    <property type="entry name" value="MFS_trans_sf"/>
</dbReference>
<dbReference type="Gene3D" id="1.20.1250.20">
    <property type="entry name" value="MFS general substrate transporter like domains"/>
    <property type="match status" value="2"/>
</dbReference>
<comment type="subcellular location">
    <subcellularLocation>
        <location evidence="1">Membrane</location>
        <topology evidence="1">Multi-pass membrane protein</topology>
    </subcellularLocation>
</comment>
<dbReference type="GO" id="GO:0015293">
    <property type="term" value="F:symporter activity"/>
    <property type="evidence" value="ECO:0007669"/>
    <property type="project" value="UniProtKB-KW"/>
</dbReference>
<dbReference type="InterPro" id="IPR011701">
    <property type="entry name" value="MFS"/>
</dbReference>
<dbReference type="InterPro" id="IPR050382">
    <property type="entry name" value="MFS_Na/Anion_cotransporter"/>
</dbReference>
<evidence type="ECO:0000256" key="4">
    <source>
        <dbReference type="ARBA" id="ARBA00022847"/>
    </source>
</evidence>
<gene>
    <name evidence="9" type="primary">C38C10.2</name>
    <name evidence="9" type="ORF">CDAR_198132</name>
</gene>
<evidence type="ECO:0000256" key="5">
    <source>
        <dbReference type="ARBA" id="ARBA00022989"/>
    </source>
</evidence>
<feature type="transmembrane region" description="Helical" evidence="7">
    <location>
        <begin position="171"/>
        <end position="194"/>
    </location>
</feature>
<dbReference type="EMBL" id="BPLQ01006094">
    <property type="protein sequence ID" value="GIY20053.1"/>
    <property type="molecule type" value="Genomic_DNA"/>
</dbReference>
<dbReference type="GO" id="GO:0006820">
    <property type="term" value="P:monoatomic anion transport"/>
    <property type="evidence" value="ECO:0007669"/>
    <property type="project" value="TreeGrafter"/>
</dbReference>
<accession>A0AAV4RDM2</accession>
<keyword evidence="2" id="KW-0813">Transport</keyword>
<keyword evidence="3 7" id="KW-0812">Transmembrane</keyword>
<feature type="transmembrane region" description="Helical" evidence="7">
    <location>
        <begin position="112"/>
        <end position="130"/>
    </location>
</feature>
<reference evidence="9 10" key="1">
    <citation type="submission" date="2021-06" db="EMBL/GenBank/DDBJ databases">
        <title>Caerostris darwini draft genome.</title>
        <authorList>
            <person name="Kono N."/>
            <person name="Arakawa K."/>
        </authorList>
    </citation>
    <scope>NUCLEOTIDE SEQUENCE [LARGE SCALE GENOMIC DNA]</scope>
</reference>
<dbReference type="FunFam" id="1.20.1250.20:FF:000003">
    <property type="entry name" value="Solute carrier family 17 member 3"/>
    <property type="match status" value="1"/>
</dbReference>
<feature type="transmembrane region" description="Helical" evidence="7">
    <location>
        <begin position="318"/>
        <end position="340"/>
    </location>
</feature>
<evidence type="ECO:0000256" key="3">
    <source>
        <dbReference type="ARBA" id="ARBA00022692"/>
    </source>
</evidence>
<dbReference type="PROSITE" id="PS50850">
    <property type="entry name" value="MFS"/>
    <property type="match status" value="1"/>
</dbReference>
<keyword evidence="5 7" id="KW-1133">Transmembrane helix</keyword>
<evidence type="ECO:0000259" key="8">
    <source>
        <dbReference type="PROSITE" id="PS50850"/>
    </source>
</evidence>
<evidence type="ECO:0000256" key="7">
    <source>
        <dbReference type="SAM" id="Phobius"/>
    </source>
</evidence>
<feature type="domain" description="Major facilitator superfamily (MFS) profile" evidence="8">
    <location>
        <begin position="12"/>
        <end position="446"/>
    </location>
</feature>
<evidence type="ECO:0000256" key="1">
    <source>
        <dbReference type="ARBA" id="ARBA00004141"/>
    </source>
</evidence>
<feature type="transmembrane region" description="Helical" evidence="7">
    <location>
        <begin position="81"/>
        <end position="100"/>
    </location>
</feature>
<keyword evidence="6 7" id="KW-0472">Membrane</keyword>
<evidence type="ECO:0000313" key="10">
    <source>
        <dbReference type="Proteomes" id="UP001054837"/>
    </source>
</evidence>
<evidence type="ECO:0000256" key="2">
    <source>
        <dbReference type="ARBA" id="ARBA00022448"/>
    </source>
</evidence>
<evidence type="ECO:0000256" key="6">
    <source>
        <dbReference type="ARBA" id="ARBA00023136"/>
    </source>
</evidence>
<comment type="caution">
    <text evidence="9">The sequence shown here is derived from an EMBL/GenBank/DDBJ whole genome shotgun (WGS) entry which is preliminary data.</text>
</comment>
<dbReference type="AlphaFoldDB" id="A0AAV4RDM2"/>
<dbReference type="GO" id="GO:0016020">
    <property type="term" value="C:membrane"/>
    <property type="evidence" value="ECO:0007669"/>
    <property type="project" value="UniProtKB-SubCell"/>
</dbReference>
<protein>
    <submittedName>
        <fullName evidence="9">Transporter slc-17.2</fullName>
    </submittedName>
</protein>
<organism evidence="9 10">
    <name type="scientific">Caerostris darwini</name>
    <dbReference type="NCBI Taxonomy" id="1538125"/>
    <lineage>
        <taxon>Eukaryota</taxon>
        <taxon>Metazoa</taxon>
        <taxon>Ecdysozoa</taxon>
        <taxon>Arthropoda</taxon>
        <taxon>Chelicerata</taxon>
        <taxon>Arachnida</taxon>
        <taxon>Araneae</taxon>
        <taxon>Araneomorphae</taxon>
        <taxon>Entelegynae</taxon>
        <taxon>Araneoidea</taxon>
        <taxon>Araneidae</taxon>
        <taxon>Caerostris</taxon>
    </lineage>
</organism>
<dbReference type="PANTHER" id="PTHR11662">
    <property type="entry name" value="SOLUTE CARRIER FAMILY 17"/>
    <property type="match status" value="1"/>
</dbReference>
<proteinExistence type="predicted"/>
<feature type="transmembrane region" description="Helical" evidence="7">
    <location>
        <begin position="386"/>
        <end position="405"/>
    </location>
</feature>
<feature type="transmembrane region" description="Helical" evidence="7">
    <location>
        <begin position="289"/>
        <end position="312"/>
    </location>
</feature>
<sequence length="446" mass="49130">MFNCIPKRYLLSIVALCATTLSIALQTNLSLTIVYMVKPIHKESSLTTLNECSEIRNKINYNATETLEKHTAGQFNWDAEIQGLTIGLQFIGMIIGYIPGGRLGEIYGAKRTMICSLLTASLFTIISPVAARISVFTFIICRMIVGLGAAPIFPILVIMISKWIPDKEQSFVASFMMAGYGTGAFVSSLVAGVLLSSELFGGWPSVFYLSGSIGVVFCIWCSFVVYDSPYLHPSITFKELDYLQNNIAEPPKENGLLSSVPNLLRAVFACFIGGMIDWVRRRKEIPIVFVRKGATLFNSIVACLGFTGVLYAGCDSTLNTIAFILGGLCGDFAIFGVALAPSDIAPNLRGTLAGIMSFFGSTPYFLLPWIIGKFTKHEQSLRQWRHIYYCTIAVTVVTTLVYVIFGTTEPQQWGKDDDGHTSNPKTEQQSKQHIEIYSTTDYILDS</sequence>
<dbReference type="SUPFAM" id="SSF103473">
    <property type="entry name" value="MFS general substrate transporter"/>
    <property type="match status" value="1"/>
</dbReference>
<evidence type="ECO:0000313" key="9">
    <source>
        <dbReference type="EMBL" id="GIY20053.1"/>
    </source>
</evidence>